<name>A0A6H1Z773_9ZZZZ</name>
<reference evidence="1" key="1">
    <citation type="submission" date="2020-03" db="EMBL/GenBank/DDBJ databases">
        <title>The deep terrestrial virosphere.</title>
        <authorList>
            <person name="Holmfeldt K."/>
            <person name="Nilsson E."/>
            <person name="Simone D."/>
            <person name="Lopez-Fernandez M."/>
            <person name="Wu X."/>
            <person name="de Brujin I."/>
            <person name="Lundin D."/>
            <person name="Andersson A."/>
            <person name="Bertilsson S."/>
            <person name="Dopson M."/>
        </authorList>
    </citation>
    <scope>NUCLEOTIDE SEQUENCE</scope>
    <source>
        <strain evidence="1">MM415B00324</strain>
    </source>
</reference>
<proteinExistence type="predicted"/>
<organism evidence="1">
    <name type="scientific">viral metagenome</name>
    <dbReference type="NCBI Taxonomy" id="1070528"/>
    <lineage>
        <taxon>unclassified sequences</taxon>
        <taxon>metagenomes</taxon>
        <taxon>organismal metagenomes</taxon>
    </lineage>
</organism>
<dbReference type="AlphaFoldDB" id="A0A6H1Z773"/>
<gene>
    <name evidence="1" type="ORF">MM415B00324_0067</name>
</gene>
<accession>A0A6H1Z773</accession>
<sequence>MSKKDEEIKRLWGFLTPLEGECWLNKDHPVDLDRKWEQCCCICKFLIEDYWYCLRMPEELKQEGHCGCKVLRGYICIADEIHEGKSGQSGWPHHSIGCEIFTKKEVDGGEK</sequence>
<protein>
    <submittedName>
        <fullName evidence="1">Uncharacterized protein</fullName>
    </submittedName>
</protein>
<evidence type="ECO:0000313" key="1">
    <source>
        <dbReference type="EMBL" id="QJA43237.1"/>
    </source>
</evidence>
<dbReference type="EMBL" id="MT141562">
    <property type="protein sequence ID" value="QJA43237.1"/>
    <property type="molecule type" value="Genomic_DNA"/>
</dbReference>